<proteinExistence type="predicted"/>
<dbReference type="Proteomes" id="UP000800235">
    <property type="component" value="Unassembled WGS sequence"/>
</dbReference>
<dbReference type="AlphaFoldDB" id="A0A9P4P054"/>
<sequence>LPPCISVRNIQQACESNGTLPIHYLAHAQCMCSPPSSFFADWQGCRNCIEAHGGLSQRDLARYSVVISSASNALCTGTPTAAFDKVFESVDAKVPAATSGATIMSDRLPGRTDVAFYYTASGSQGVGAITGQS</sequence>
<feature type="non-terminal residue" evidence="1">
    <location>
        <position position="1"/>
    </location>
</feature>
<protein>
    <submittedName>
        <fullName evidence="1">Uncharacterized protein</fullName>
    </submittedName>
</protein>
<dbReference type="EMBL" id="MU007017">
    <property type="protein sequence ID" value="KAF2434309.1"/>
    <property type="molecule type" value="Genomic_DNA"/>
</dbReference>
<keyword evidence="2" id="KW-1185">Reference proteome</keyword>
<dbReference type="OrthoDB" id="4331875at2759"/>
<name>A0A9P4P054_9PEZI</name>
<organism evidence="1 2">
    <name type="scientific">Tothia fuscella</name>
    <dbReference type="NCBI Taxonomy" id="1048955"/>
    <lineage>
        <taxon>Eukaryota</taxon>
        <taxon>Fungi</taxon>
        <taxon>Dikarya</taxon>
        <taxon>Ascomycota</taxon>
        <taxon>Pezizomycotina</taxon>
        <taxon>Dothideomycetes</taxon>
        <taxon>Pleosporomycetidae</taxon>
        <taxon>Venturiales</taxon>
        <taxon>Cylindrosympodiaceae</taxon>
        <taxon>Tothia</taxon>
    </lineage>
</organism>
<gene>
    <name evidence="1" type="ORF">EJ08DRAFT_572158</name>
</gene>
<accession>A0A9P4P054</accession>
<evidence type="ECO:0000313" key="1">
    <source>
        <dbReference type="EMBL" id="KAF2434309.1"/>
    </source>
</evidence>
<feature type="non-terminal residue" evidence="1">
    <location>
        <position position="133"/>
    </location>
</feature>
<reference evidence="1" key="1">
    <citation type="journal article" date="2020" name="Stud. Mycol.">
        <title>101 Dothideomycetes genomes: a test case for predicting lifestyles and emergence of pathogens.</title>
        <authorList>
            <person name="Haridas S."/>
            <person name="Albert R."/>
            <person name="Binder M."/>
            <person name="Bloem J."/>
            <person name="Labutti K."/>
            <person name="Salamov A."/>
            <person name="Andreopoulos B."/>
            <person name="Baker S."/>
            <person name="Barry K."/>
            <person name="Bills G."/>
            <person name="Bluhm B."/>
            <person name="Cannon C."/>
            <person name="Castanera R."/>
            <person name="Culley D."/>
            <person name="Daum C."/>
            <person name="Ezra D."/>
            <person name="Gonzalez J."/>
            <person name="Henrissat B."/>
            <person name="Kuo A."/>
            <person name="Liang C."/>
            <person name="Lipzen A."/>
            <person name="Lutzoni F."/>
            <person name="Magnuson J."/>
            <person name="Mondo S."/>
            <person name="Nolan M."/>
            <person name="Ohm R."/>
            <person name="Pangilinan J."/>
            <person name="Park H.-J."/>
            <person name="Ramirez L."/>
            <person name="Alfaro M."/>
            <person name="Sun H."/>
            <person name="Tritt A."/>
            <person name="Yoshinaga Y."/>
            <person name="Zwiers L.-H."/>
            <person name="Turgeon B."/>
            <person name="Goodwin S."/>
            <person name="Spatafora J."/>
            <person name="Crous P."/>
            <person name="Grigoriev I."/>
        </authorList>
    </citation>
    <scope>NUCLEOTIDE SEQUENCE</scope>
    <source>
        <strain evidence="1">CBS 130266</strain>
    </source>
</reference>
<comment type="caution">
    <text evidence="1">The sequence shown here is derived from an EMBL/GenBank/DDBJ whole genome shotgun (WGS) entry which is preliminary data.</text>
</comment>
<evidence type="ECO:0000313" key="2">
    <source>
        <dbReference type="Proteomes" id="UP000800235"/>
    </source>
</evidence>